<gene>
    <name evidence="9" type="ORF">CANVERA_P3439</name>
</gene>
<feature type="transmembrane region" description="Helical" evidence="8">
    <location>
        <begin position="20"/>
        <end position="38"/>
    </location>
</feature>
<evidence type="ECO:0000256" key="4">
    <source>
        <dbReference type="ARBA" id="ARBA00022824"/>
    </source>
</evidence>
<reference evidence="9" key="1">
    <citation type="submission" date="2022-12" db="EMBL/GenBank/DDBJ databases">
        <authorList>
            <person name="Brejova B."/>
        </authorList>
    </citation>
    <scope>NUCLEOTIDE SEQUENCE</scope>
</reference>
<dbReference type="Pfam" id="PF05620">
    <property type="entry name" value="TMEM208_SND2"/>
    <property type="match status" value="1"/>
</dbReference>
<dbReference type="Proteomes" id="UP001152885">
    <property type="component" value="Unassembled WGS sequence"/>
</dbReference>
<dbReference type="GO" id="GO:0005773">
    <property type="term" value="C:vacuole"/>
    <property type="evidence" value="ECO:0007669"/>
    <property type="project" value="GOC"/>
</dbReference>
<dbReference type="OrthoDB" id="10012212at2759"/>
<dbReference type="GO" id="GO:0005789">
    <property type="term" value="C:endoplasmic reticulum membrane"/>
    <property type="evidence" value="ECO:0007669"/>
    <property type="project" value="UniProtKB-SubCell"/>
</dbReference>
<feature type="region of interest" description="Disordered" evidence="7">
    <location>
        <begin position="143"/>
        <end position="175"/>
    </location>
</feature>
<comment type="caution">
    <text evidence="9">The sequence shown here is derived from an EMBL/GenBank/DDBJ whole genome shotgun (WGS) entry which is preliminary data.</text>
</comment>
<keyword evidence="4" id="KW-0256">Endoplasmic reticulum</keyword>
<evidence type="ECO:0000256" key="6">
    <source>
        <dbReference type="ARBA" id="ARBA00023136"/>
    </source>
</evidence>
<dbReference type="EMBL" id="CANTUO010000003">
    <property type="protein sequence ID" value="CAI5758929.1"/>
    <property type="molecule type" value="Genomic_DNA"/>
</dbReference>
<evidence type="ECO:0008006" key="11">
    <source>
        <dbReference type="Google" id="ProtNLM"/>
    </source>
</evidence>
<evidence type="ECO:0000256" key="3">
    <source>
        <dbReference type="ARBA" id="ARBA00022692"/>
    </source>
</evidence>
<name>A0A9W4TXE8_9ASCO</name>
<comment type="similarity">
    <text evidence="2">Belongs to the TMEM208 family.</text>
</comment>
<keyword evidence="6 8" id="KW-0472">Membrane</keyword>
<dbReference type="GO" id="GO:0006624">
    <property type="term" value="P:vacuolar protein processing"/>
    <property type="evidence" value="ECO:0007669"/>
    <property type="project" value="TreeGrafter"/>
</dbReference>
<protein>
    <recommendedName>
        <fullName evidence="11">Late endosome and vacuole interface protein 10</fullName>
    </recommendedName>
</protein>
<dbReference type="PANTHER" id="PTHR13505:SF7">
    <property type="entry name" value="TRANSMEMBRANE PROTEIN 208"/>
    <property type="match status" value="1"/>
</dbReference>
<keyword evidence="10" id="KW-1185">Reference proteome</keyword>
<accession>A0A9W4TXE8</accession>
<feature type="transmembrane region" description="Helical" evidence="8">
    <location>
        <begin position="88"/>
        <end position="106"/>
    </location>
</feature>
<evidence type="ECO:0000256" key="5">
    <source>
        <dbReference type="ARBA" id="ARBA00022989"/>
    </source>
</evidence>
<dbReference type="AlphaFoldDB" id="A0A9W4TXE8"/>
<keyword evidence="5 8" id="KW-1133">Transmembrane helix</keyword>
<feature type="transmembrane region" description="Helical" evidence="8">
    <location>
        <begin position="112"/>
        <end position="131"/>
    </location>
</feature>
<comment type="subcellular location">
    <subcellularLocation>
        <location evidence="1">Endoplasmic reticulum membrane</location>
        <topology evidence="1">Multi-pass membrane protein</topology>
    </subcellularLocation>
</comment>
<dbReference type="InterPro" id="IPR008506">
    <property type="entry name" value="SND2/TMEM208"/>
</dbReference>
<keyword evidence="3 8" id="KW-0812">Transmembrane</keyword>
<evidence type="ECO:0000256" key="1">
    <source>
        <dbReference type="ARBA" id="ARBA00004477"/>
    </source>
</evidence>
<organism evidence="9 10">
    <name type="scientific">Candida verbasci</name>
    <dbReference type="NCBI Taxonomy" id="1227364"/>
    <lineage>
        <taxon>Eukaryota</taxon>
        <taxon>Fungi</taxon>
        <taxon>Dikarya</taxon>
        <taxon>Ascomycota</taxon>
        <taxon>Saccharomycotina</taxon>
        <taxon>Pichiomycetes</taxon>
        <taxon>Debaryomycetaceae</taxon>
        <taxon>Candida/Lodderomyces clade</taxon>
        <taxon>Candida</taxon>
    </lineage>
</organism>
<evidence type="ECO:0000313" key="10">
    <source>
        <dbReference type="Proteomes" id="UP001152885"/>
    </source>
</evidence>
<evidence type="ECO:0000256" key="2">
    <source>
        <dbReference type="ARBA" id="ARBA00009950"/>
    </source>
</evidence>
<dbReference type="PANTHER" id="PTHR13505">
    <property type="entry name" value="TRANSMEMBRANE PROTEIN 208"/>
    <property type="match status" value="1"/>
</dbReference>
<proteinExistence type="inferred from homology"/>
<sequence length="175" mass="20100">MSSASVKKIATANTNILNQLLLIQIIVNLLVLVIYIIFKRPTSIKPYIIFNIPNFLLNYNLETSGRPKYVNKNLKVSTDLNQKGLIEYYFDVIYVTLFLNIIMVVFGSNKVWYLYLIIPGYIVYTLGGYVLPFLKKDKGQVGTEPVQAENNSGLSKRQQKLQQRKEKGGQQVKYR</sequence>
<evidence type="ECO:0000313" key="9">
    <source>
        <dbReference type="EMBL" id="CAI5758929.1"/>
    </source>
</evidence>
<evidence type="ECO:0000256" key="7">
    <source>
        <dbReference type="SAM" id="MobiDB-lite"/>
    </source>
</evidence>
<evidence type="ECO:0000256" key="8">
    <source>
        <dbReference type="SAM" id="Phobius"/>
    </source>
</evidence>